<feature type="compositionally biased region" description="Basic and acidic residues" evidence="1">
    <location>
        <begin position="201"/>
        <end position="212"/>
    </location>
</feature>
<feature type="compositionally biased region" description="Basic residues" evidence="1">
    <location>
        <begin position="226"/>
        <end position="249"/>
    </location>
</feature>
<protein>
    <submittedName>
        <fullName evidence="2">Uncharacterized protein</fullName>
    </submittedName>
</protein>
<name>A0AA39IXS6_9AGAR</name>
<evidence type="ECO:0000256" key="1">
    <source>
        <dbReference type="SAM" id="MobiDB-lite"/>
    </source>
</evidence>
<gene>
    <name evidence="2" type="ORF">EV421DRAFT_2040689</name>
</gene>
<evidence type="ECO:0000313" key="2">
    <source>
        <dbReference type="EMBL" id="KAK0432441.1"/>
    </source>
</evidence>
<dbReference type="AlphaFoldDB" id="A0AA39IXS6"/>
<keyword evidence="3" id="KW-1185">Reference proteome</keyword>
<sequence>MSDLPRLDQSGAQVPFINHSIDDFTPQDFMDYEFMASNYIHSTEGLNPSKPIPSLAIGFKDPLVRDWYMADIARLCCLSLPLFVAEMRAAFLPRGWDTDIRDSILSSNQANGEAVAIWISRLRAKNTLLRNTLHHLSNDDLLRHFKQNLNSSLSAAIKNDALAKEVDLMKWILRIKRLEGDARVGRDPPSNVQKASVSRHSSPDRIRDTDNSRHKRSRSSDSNFRHISRSRRVSSRSPSRAHRSRRHRSSERNTDRHWEPTRSPSPRESRRRTRSISPSPAISMPTEVKPERSPSPLSIAMPGPSHQSPWTPCPHGRPKAVHSTKRWVLQVSQNQGSSTTSDDCPFGYPSEDEYRGITLADGVTLASDAEAPFGYCSVGGTMDVYLSIHLLIPVQQNIANQCMSTED</sequence>
<dbReference type="Proteomes" id="UP001175226">
    <property type="component" value="Unassembled WGS sequence"/>
</dbReference>
<evidence type="ECO:0000313" key="3">
    <source>
        <dbReference type="Proteomes" id="UP001175226"/>
    </source>
</evidence>
<feature type="compositionally biased region" description="Polar residues" evidence="1">
    <location>
        <begin position="190"/>
        <end position="200"/>
    </location>
</feature>
<organism evidence="2 3">
    <name type="scientific">Armillaria borealis</name>
    <dbReference type="NCBI Taxonomy" id="47425"/>
    <lineage>
        <taxon>Eukaryota</taxon>
        <taxon>Fungi</taxon>
        <taxon>Dikarya</taxon>
        <taxon>Basidiomycota</taxon>
        <taxon>Agaricomycotina</taxon>
        <taxon>Agaricomycetes</taxon>
        <taxon>Agaricomycetidae</taxon>
        <taxon>Agaricales</taxon>
        <taxon>Marasmiineae</taxon>
        <taxon>Physalacriaceae</taxon>
        <taxon>Armillaria</taxon>
    </lineage>
</organism>
<dbReference type="EMBL" id="JAUEPT010000094">
    <property type="protein sequence ID" value="KAK0432441.1"/>
    <property type="molecule type" value="Genomic_DNA"/>
</dbReference>
<feature type="region of interest" description="Disordered" evidence="1">
    <location>
        <begin position="182"/>
        <end position="319"/>
    </location>
</feature>
<feature type="compositionally biased region" description="Basic and acidic residues" evidence="1">
    <location>
        <begin position="250"/>
        <end position="268"/>
    </location>
</feature>
<reference evidence="2" key="1">
    <citation type="submission" date="2023-06" db="EMBL/GenBank/DDBJ databases">
        <authorList>
            <consortium name="Lawrence Berkeley National Laboratory"/>
            <person name="Ahrendt S."/>
            <person name="Sahu N."/>
            <person name="Indic B."/>
            <person name="Wong-Bajracharya J."/>
            <person name="Merenyi Z."/>
            <person name="Ke H.-M."/>
            <person name="Monk M."/>
            <person name="Kocsube S."/>
            <person name="Drula E."/>
            <person name="Lipzen A."/>
            <person name="Balint B."/>
            <person name="Henrissat B."/>
            <person name="Andreopoulos B."/>
            <person name="Martin F.M."/>
            <person name="Harder C.B."/>
            <person name="Rigling D."/>
            <person name="Ford K.L."/>
            <person name="Foster G.D."/>
            <person name="Pangilinan J."/>
            <person name="Papanicolaou A."/>
            <person name="Barry K."/>
            <person name="LaButti K."/>
            <person name="Viragh M."/>
            <person name="Koriabine M."/>
            <person name="Yan M."/>
            <person name="Riley R."/>
            <person name="Champramary S."/>
            <person name="Plett K.L."/>
            <person name="Tsai I.J."/>
            <person name="Slot J."/>
            <person name="Sipos G."/>
            <person name="Plett J."/>
            <person name="Nagy L.G."/>
            <person name="Grigoriev I.V."/>
        </authorList>
    </citation>
    <scope>NUCLEOTIDE SEQUENCE</scope>
    <source>
        <strain evidence="2">FPL87.14</strain>
    </source>
</reference>
<proteinExistence type="predicted"/>
<comment type="caution">
    <text evidence="2">The sequence shown here is derived from an EMBL/GenBank/DDBJ whole genome shotgun (WGS) entry which is preliminary data.</text>
</comment>
<accession>A0AA39IXS6</accession>